<dbReference type="EMBL" id="CP069026">
    <property type="protein sequence ID" value="QRC94417.1"/>
    <property type="molecule type" value="Genomic_DNA"/>
</dbReference>
<evidence type="ECO:0000313" key="1">
    <source>
        <dbReference type="EMBL" id="QRC94417.1"/>
    </source>
</evidence>
<reference evidence="2" key="1">
    <citation type="journal article" date="2021" name="BMC Genomics">
        <title>Chromosome-level genome assembly and manually-curated proteome of model necrotroph Parastagonospora nodorum Sn15 reveals a genome-wide trove of candidate effector homologs, and redundancy of virulence-related functions within an accessory chromosome.</title>
        <authorList>
            <person name="Bertazzoni S."/>
            <person name="Jones D.A.B."/>
            <person name="Phan H.T."/>
            <person name="Tan K.-C."/>
            <person name="Hane J.K."/>
        </authorList>
    </citation>
    <scope>NUCLEOTIDE SEQUENCE [LARGE SCALE GENOMIC DNA]</scope>
    <source>
        <strain evidence="2">SN15 / ATCC MYA-4574 / FGSC 10173)</strain>
    </source>
</reference>
<accession>A0A7U2EX98</accession>
<gene>
    <name evidence="1" type="ORF">JI435_076620</name>
</gene>
<evidence type="ECO:0000313" key="2">
    <source>
        <dbReference type="Proteomes" id="UP000663193"/>
    </source>
</evidence>
<proteinExistence type="predicted"/>
<dbReference type="Proteomes" id="UP000663193">
    <property type="component" value="Chromosome 4"/>
</dbReference>
<dbReference type="AlphaFoldDB" id="A0A7U2EX98"/>
<protein>
    <submittedName>
        <fullName evidence="1">Uncharacterized protein</fullName>
    </submittedName>
</protein>
<name>A0A7U2EX98_PHANO</name>
<organism evidence="1 2">
    <name type="scientific">Phaeosphaeria nodorum (strain SN15 / ATCC MYA-4574 / FGSC 10173)</name>
    <name type="common">Glume blotch fungus</name>
    <name type="synonym">Parastagonospora nodorum</name>
    <dbReference type="NCBI Taxonomy" id="321614"/>
    <lineage>
        <taxon>Eukaryota</taxon>
        <taxon>Fungi</taxon>
        <taxon>Dikarya</taxon>
        <taxon>Ascomycota</taxon>
        <taxon>Pezizomycotina</taxon>
        <taxon>Dothideomycetes</taxon>
        <taxon>Pleosporomycetidae</taxon>
        <taxon>Pleosporales</taxon>
        <taxon>Pleosporineae</taxon>
        <taxon>Phaeosphaeriaceae</taxon>
        <taxon>Parastagonospora</taxon>
    </lineage>
</organism>
<keyword evidence="2" id="KW-1185">Reference proteome</keyword>
<sequence>MLLLWCHARALGAKCAEIIAKVDDSSARRERGYILDKVERWAASTAEPDPVCRFTSSRRRQIRGIGGIKEAASTGRTAMIPASLTGCSIRCSLCSSSQRSRRLGCCIEPSSHEAVLRHPREVGQTSCHPS</sequence>
<dbReference type="VEuPathDB" id="FungiDB:JI435_076620"/>